<feature type="compositionally biased region" description="Low complexity" evidence="2">
    <location>
        <begin position="72"/>
        <end position="87"/>
    </location>
</feature>
<gene>
    <name evidence="4" type="ORF">LCPAC102_00720</name>
</gene>
<dbReference type="GO" id="GO:0061630">
    <property type="term" value="F:ubiquitin protein ligase activity"/>
    <property type="evidence" value="ECO:0007669"/>
    <property type="project" value="TreeGrafter"/>
</dbReference>
<accession>A0A481Z2Z5</accession>
<sequence length="277" mass="31689">MSITSIPGYDGYEHHTIHDNIHKYVINLYHPYNDNNYYVSSSNNLNINNKLSSIYKNNDCILPNIINNISNNNSPNIINNTSGNNSPRSMYSSGNNSPRSMYSSGNNSPRSMHTSGNNSPRSMHTSGNNSPRSIYSMDTNSPKFNISNEYNTNIISQDYINYINNKKDSNNINALNEFLKLISDSEISKTIERSYELYDHPLLYIYIKKLPITVFNKFTNIMYDICPITNEELTNESKIKILPCGHYYGVDAIDEWLLISTTCPVCRNDLKNIFKNN</sequence>
<reference evidence="4" key="1">
    <citation type="journal article" date="2019" name="MBio">
        <title>Virus Genomes from Deep Sea Sediments Expand the Ocean Megavirome and Support Independent Origins of Viral Gigantism.</title>
        <authorList>
            <person name="Backstrom D."/>
            <person name="Yutin N."/>
            <person name="Jorgensen S.L."/>
            <person name="Dharamshi J."/>
            <person name="Homa F."/>
            <person name="Zaremba-Niedwiedzka K."/>
            <person name="Spang A."/>
            <person name="Wolf Y.I."/>
            <person name="Koonin E.V."/>
            <person name="Ettema T.J."/>
        </authorList>
    </citation>
    <scope>NUCLEOTIDE SEQUENCE</scope>
</reference>
<evidence type="ECO:0000256" key="2">
    <source>
        <dbReference type="SAM" id="MobiDB-lite"/>
    </source>
</evidence>
<dbReference type="PANTHER" id="PTHR22765:SF434">
    <property type="entry name" value="GB|AAD18119.1-RELATED"/>
    <property type="match status" value="1"/>
</dbReference>
<dbReference type="InterPro" id="IPR051826">
    <property type="entry name" value="E3_ubiquitin-ligase_domain"/>
</dbReference>
<organism evidence="4">
    <name type="scientific">Pithovirus LCPAC102</name>
    <dbReference type="NCBI Taxonomy" id="2506587"/>
    <lineage>
        <taxon>Viruses</taxon>
        <taxon>Pithoviruses</taxon>
    </lineage>
</organism>
<name>A0A481Z2Z5_9VIRU</name>
<keyword evidence="1" id="KW-0863">Zinc-finger</keyword>
<feature type="region of interest" description="Disordered" evidence="2">
    <location>
        <begin position="72"/>
        <end position="138"/>
    </location>
</feature>
<dbReference type="InterPro" id="IPR001841">
    <property type="entry name" value="Znf_RING"/>
</dbReference>
<evidence type="ECO:0000256" key="1">
    <source>
        <dbReference type="PROSITE-ProRule" id="PRU00175"/>
    </source>
</evidence>
<dbReference type="GO" id="GO:0006511">
    <property type="term" value="P:ubiquitin-dependent protein catabolic process"/>
    <property type="evidence" value="ECO:0007669"/>
    <property type="project" value="TreeGrafter"/>
</dbReference>
<feature type="compositionally biased region" description="Polar residues" evidence="2">
    <location>
        <begin position="88"/>
        <end position="138"/>
    </location>
</feature>
<dbReference type="GO" id="GO:0008270">
    <property type="term" value="F:zinc ion binding"/>
    <property type="evidence" value="ECO:0007669"/>
    <property type="project" value="UniProtKB-KW"/>
</dbReference>
<dbReference type="Pfam" id="PF13639">
    <property type="entry name" value="zf-RING_2"/>
    <property type="match status" value="1"/>
</dbReference>
<dbReference type="InterPro" id="IPR013083">
    <property type="entry name" value="Znf_RING/FYVE/PHD"/>
</dbReference>
<dbReference type="EMBL" id="MK500467">
    <property type="protein sequence ID" value="QBK90162.1"/>
    <property type="molecule type" value="Genomic_DNA"/>
</dbReference>
<dbReference type="Gene3D" id="3.30.40.10">
    <property type="entry name" value="Zinc/RING finger domain, C3HC4 (zinc finger)"/>
    <property type="match status" value="1"/>
</dbReference>
<dbReference type="PROSITE" id="PS50089">
    <property type="entry name" value="ZF_RING_2"/>
    <property type="match status" value="1"/>
</dbReference>
<evidence type="ECO:0000313" key="4">
    <source>
        <dbReference type="EMBL" id="QBK90162.1"/>
    </source>
</evidence>
<keyword evidence="1" id="KW-0479">Metal-binding</keyword>
<dbReference type="PANTHER" id="PTHR22765">
    <property type="entry name" value="RING FINGER AND PROTEASE ASSOCIATED DOMAIN-CONTAINING"/>
    <property type="match status" value="1"/>
</dbReference>
<keyword evidence="1" id="KW-0862">Zinc</keyword>
<feature type="domain" description="RING-type" evidence="3">
    <location>
        <begin position="226"/>
        <end position="267"/>
    </location>
</feature>
<proteinExistence type="predicted"/>
<evidence type="ECO:0000259" key="3">
    <source>
        <dbReference type="PROSITE" id="PS50089"/>
    </source>
</evidence>
<dbReference type="SUPFAM" id="SSF57850">
    <property type="entry name" value="RING/U-box"/>
    <property type="match status" value="1"/>
</dbReference>
<protein>
    <submittedName>
        <fullName evidence="4">Ring finger domain protein</fullName>
    </submittedName>
</protein>